<dbReference type="Proteomes" id="UP000494102">
    <property type="component" value="Unassembled WGS sequence"/>
</dbReference>
<dbReference type="GeneID" id="27801452"/>
<dbReference type="AlphaFoldDB" id="A0A6J5KHC8"/>
<protein>
    <recommendedName>
        <fullName evidence="1">Orc1-like AAA ATPase domain-containing protein</fullName>
    </recommendedName>
</protein>
<accession>A0A6J5KHC8</accession>
<proteinExistence type="predicted"/>
<feature type="domain" description="Orc1-like AAA ATPase" evidence="1">
    <location>
        <begin position="171"/>
        <end position="345"/>
    </location>
</feature>
<dbReference type="Gene3D" id="3.40.50.300">
    <property type="entry name" value="P-loop containing nucleotide triphosphate hydrolases"/>
    <property type="match status" value="1"/>
</dbReference>
<reference evidence="2 3" key="1">
    <citation type="submission" date="2020-04" db="EMBL/GenBank/DDBJ databases">
        <authorList>
            <person name="De Canck E."/>
        </authorList>
    </citation>
    <scope>NUCLEOTIDE SEQUENCE [LARGE SCALE GENOMIC DNA]</scope>
    <source>
        <strain evidence="2 3">LMG 9964</strain>
    </source>
</reference>
<evidence type="ECO:0000259" key="1">
    <source>
        <dbReference type="Pfam" id="PF13191"/>
    </source>
</evidence>
<evidence type="ECO:0000313" key="2">
    <source>
        <dbReference type="EMBL" id="CAB4053027.1"/>
    </source>
</evidence>
<evidence type="ECO:0000313" key="3">
    <source>
        <dbReference type="Proteomes" id="UP000494102"/>
    </source>
</evidence>
<organism evidence="2 3">
    <name type="scientific">Paraburkholderia phenoliruptrix</name>
    <dbReference type="NCBI Taxonomy" id="252970"/>
    <lineage>
        <taxon>Bacteria</taxon>
        <taxon>Pseudomonadati</taxon>
        <taxon>Pseudomonadota</taxon>
        <taxon>Betaproteobacteria</taxon>
        <taxon>Burkholderiales</taxon>
        <taxon>Burkholderiaceae</taxon>
        <taxon>Paraburkholderia</taxon>
    </lineage>
</organism>
<dbReference type="InterPro" id="IPR041664">
    <property type="entry name" value="AAA_16"/>
</dbReference>
<dbReference type="InterPro" id="IPR027417">
    <property type="entry name" value="P-loop_NTPase"/>
</dbReference>
<dbReference type="Pfam" id="PF13191">
    <property type="entry name" value="AAA_16"/>
    <property type="match status" value="1"/>
</dbReference>
<dbReference type="SUPFAM" id="SSF52540">
    <property type="entry name" value="P-loop containing nucleoside triphosphate hydrolases"/>
    <property type="match status" value="1"/>
</dbReference>
<name>A0A6J5KHC8_9BURK</name>
<gene>
    <name evidence="2" type="ORF">LMG9964_06718</name>
</gene>
<dbReference type="RefSeq" id="WP_015004349.1">
    <property type="nucleotide sequence ID" value="NZ_CADILN010000025.1"/>
</dbReference>
<sequence length="1031" mass="113877">MNSDDFALDPAWLFAALSGPFAPNQALQPLAFTDNVDRLVMAATRLAEVCDTSPIGSSDRWLMRAPARHSLLKSLDPSQLAEAIEQRRQSAPDAETSDLLAVLLDEPPLTRADILAIIDTTGDRAMLERIIVALDRAGDVAPAKDLVHPARSALAELYRAENRSRVAVRGFFGREQECAQIADWLSSPVETAPVSCLFVTGGPGIGKSTLLAESVRRHYEARGPLVLRLDFDRSGLDVQDQLGLTMEAARQLAEQLGAAGSELLDARLDAAAVIDFTAKSQRSRRQILPGQLATKLGEAVAASGRPVLVVLDTLEVLRGRGETHPETLFRWLDTLMDMKVRPLLVLAAGRGDALDSLRQIGSSGGSTAAVDNQPERVKRLELHGLEDNAALALLARLDAPPDLRNELLELAQGNPLKLRLAAEVAKRSGVEHLPKRKRGREVDAAFLYRMLLSRIEDPDLRRLAHPGLIVRRINAELVRKVLAPTLGLGSITQERANELLNQLATHHWLVEQDLGAPGFLKHRSDMRMLLLPLLYRSSPKQSSRIDAAALRWFATLPQPWAQIEAVYHQLQLTRVGRAVSSVPVQIANQFDDETLGELPSAAADLVRLTRGERTSQFRGPQAMPSAVAAGDAGIARELLAVIQRQDWREGAYLVRSVMDAGGLDVRSEAADAIRTFLWRSGQWADARRWLDERDRFNDSDEDLAGLPDSLALARLEMRAEFDPEGMRRRWPAWRQMLLRLEPAAVSATDSCARHGALALLLATSPEPFYFSRTNTRESNPPAAANEHWGGVPGDEEKRAFELGLVNLRRVAPDATHTGTPLFGLVLATHTPYSIFADNLSVMEGHSELRDTVASSVETIPTANALYGDRQLTFLPQESGSQIGALASLGVFAEWVEAVAFVLRDDDLKLIGRAAERWRRTMAGDWSIGRRRGEWRRLPRLDETLRERLRDLSDKPDSTNRARDQLDIWEQALRANNLIPRLRRRLRGMLSEASRSGEELDVLDLITRRLLARGVPAAFAPPLAVLIVHHEL</sequence>
<dbReference type="EMBL" id="CADILN010000025">
    <property type="protein sequence ID" value="CAB4053027.1"/>
    <property type="molecule type" value="Genomic_DNA"/>
</dbReference>